<dbReference type="EMBL" id="JBBMQS010000012">
    <property type="protein sequence ID" value="MEM5499311.1"/>
    <property type="molecule type" value="Genomic_DNA"/>
</dbReference>
<dbReference type="PANTHER" id="PTHR42693">
    <property type="entry name" value="ARYLSULFATASE FAMILY MEMBER"/>
    <property type="match status" value="1"/>
</dbReference>
<dbReference type="RefSeq" id="WP_342882487.1">
    <property type="nucleotide sequence ID" value="NZ_JBBMQS010000012.1"/>
</dbReference>
<dbReference type="Gene3D" id="3.40.720.10">
    <property type="entry name" value="Alkaline Phosphatase, subunit A"/>
    <property type="match status" value="1"/>
</dbReference>
<comment type="similarity">
    <text evidence="1">Belongs to the sulfatase family.</text>
</comment>
<feature type="domain" description="Sulfatase N-terminal" evidence="4">
    <location>
        <begin position="40"/>
        <end position="361"/>
    </location>
</feature>
<dbReference type="Pfam" id="PF00884">
    <property type="entry name" value="Sulfatase"/>
    <property type="match status" value="1"/>
</dbReference>
<accession>A0ABU9T0T8</accession>
<evidence type="ECO:0000313" key="5">
    <source>
        <dbReference type="EMBL" id="MEM5499311.1"/>
    </source>
</evidence>
<evidence type="ECO:0000256" key="2">
    <source>
        <dbReference type="ARBA" id="ARBA00022801"/>
    </source>
</evidence>
<dbReference type="SUPFAM" id="SSF53649">
    <property type="entry name" value="Alkaline phosphatase-like"/>
    <property type="match status" value="1"/>
</dbReference>
<feature type="signal peptide" evidence="3">
    <location>
        <begin position="1"/>
        <end position="25"/>
    </location>
</feature>
<gene>
    <name evidence="5" type="ORF">WNY77_18000</name>
</gene>
<dbReference type="InterPro" id="IPR017850">
    <property type="entry name" value="Alkaline_phosphatase_core_sf"/>
</dbReference>
<evidence type="ECO:0000313" key="6">
    <source>
        <dbReference type="Proteomes" id="UP001461163"/>
    </source>
</evidence>
<protein>
    <submittedName>
        <fullName evidence="5">Sulfatase-like hydrolase/transferase</fullName>
    </submittedName>
</protein>
<evidence type="ECO:0000256" key="1">
    <source>
        <dbReference type="ARBA" id="ARBA00008779"/>
    </source>
</evidence>
<evidence type="ECO:0000259" key="4">
    <source>
        <dbReference type="Pfam" id="PF00884"/>
    </source>
</evidence>
<reference evidence="5 6" key="1">
    <citation type="submission" date="2024-03" db="EMBL/GenBank/DDBJ databases">
        <title>Community enrichment and isolation of bacterial strains for fucoidan degradation.</title>
        <authorList>
            <person name="Sichert A."/>
        </authorList>
    </citation>
    <scope>NUCLEOTIDE SEQUENCE [LARGE SCALE GENOMIC DNA]</scope>
    <source>
        <strain evidence="5 6">AS12</strain>
    </source>
</reference>
<sequence>MTFNKKLSTLLWGTLIAVSVGNASAADAGQSKVDESNEKPNILFVLADDLGYNDVGFNGSSDIKTPNLDGLAKNGMTFDAAYVAHPFCGPSRAAIMTGRYPHKIGAQFNLPEDNSNVGVSADEPFIAQTMKNAGYFTGAMGKWHLGEAPQFHPNKHGFDEFYGFLGGGHNYFPEQFEAAYNKRVAQGMTNINMYLTPLEHNGKEVRETEYITDGLSREAVKFVDKAAAKKQPFFLYLAYNAPHVPLQAKEEDMAVFSQIKDEKRRTYAAMVYAVDRGVGRIVEQLKANGQLDNTLIVFMSDNGGKLGKGANNYPLKEGKGSVQEGGFRTPMLMHWPKHTKAGTRFAHPVLALDLYPTFAALGKASLPEGKMLDGKNIWPALQANEAPHKDEFIYVLRHRNGYSDAAARRNQFKAVKNHNDDWKLYNIAQDISEDNDISAQHPDILRDMVSSMESWSWNNQQPKWFHQSAEGAQWRLKAMPRFDQTFHVGDNTRNNSKKGH</sequence>
<dbReference type="InterPro" id="IPR000917">
    <property type="entry name" value="Sulfatase_N"/>
</dbReference>
<keyword evidence="3" id="KW-0732">Signal</keyword>
<organism evidence="5 6">
    <name type="scientific">Paraglaciecola mesophila</name>
    <dbReference type="NCBI Taxonomy" id="197222"/>
    <lineage>
        <taxon>Bacteria</taxon>
        <taxon>Pseudomonadati</taxon>
        <taxon>Pseudomonadota</taxon>
        <taxon>Gammaproteobacteria</taxon>
        <taxon>Alteromonadales</taxon>
        <taxon>Alteromonadaceae</taxon>
        <taxon>Paraglaciecola</taxon>
    </lineage>
</organism>
<dbReference type="Proteomes" id="UP001461163">
    <property type="component" value="Unassembled WGS sequence"/>
</dbReference>
<feature type="chain" id="PRO_5046946333" evidence="3">
    <location>
        <begin position="26"/>
        <end position="500"/>
    </location>
</feature>
<dbReference type="Gene3D" id="3.30.1120.10">
    <property type="match status" value="1"/>
</dbReference>
<comment type="caution">
    <text evidence="5">The sequence shown here is derived from an EMBL/GenBank/DDBJ whole genome shotgun (WGS) entry which is preliminary data.</text>
</comment>
<evidence type="ECO:0000256" key="3">
    <source>
        <dbReference type="SAM" id="SignalP"/>
    </source>
</evidence>
<dbReference type="PANTHER" id="PTHR42693:SF53">
    <property type="entry name" value="ENDO-4-O-SULFATASE"/>
    <property type="match status" value="1"/>
</dbReference>
<proteinExistence type="inferred from homology"/>
<keyword evidence="6" id="KW-1185">Reference proteome</keyword>
<name>A0ABU9T0T8_9ALTE</name>
<dbReference type="InterPro" id="IPR050738">
    <property type="entry name" value="Sulfatase"/>
</dbReference>
<keyword evidence="2" id="KW-0378">Hydrolase</keyword>